<dbReference type="OrthoDB" id="3548654at2759"/>
<proteinExistence type="predicted"/>
<evidence type="ECO:0000313" key="2">
    <source>
        <dbReference type="EMBL" id="ORY04747.1"/>
    </source>
</evidence>
<reference evidence="2 3" key="1">
    <citation type="submission" date="2016-07" db="EMBL/GenBank/DDBJ databases">
        <title>Pervasive Adenine N6-methylation of Active Genes in Fungi.</title>
        <authorList>
            <consortium name="DOE Joint Genome Institute"/>
            <person name="Mondo S.J."/>
            <person name="Dannebaum R.O."/>
            <person name="Kuo R.C."/>
            <person name="Labutti K."/>
            <person name="Haridas S."/>
            <person name="Kuo A."/>
            <person name="Salamov A."/>
            <person name="Ahrendt S.R."/>
            <person name="Lipzen A."/>
            <person name="Sullivan W."/>
            <person name="Andreopoulos W.B."/>
            <person name="Clum A."/>
            <person name="Lindquist E."/>
            <person name="Daum C."/>
            <person name="Ramamoorthy G.K."/>
            <person name="Gryganskyi A."/>
            <person name="Culley D."/>
            <person name="Magnuson J.K."/>
            <person name="James T.Y."/>
            <person name="O'Malley M.A."/>
            <person name="Stajich J.E."/>
            <person name="Spatafora J.W."/>
            <person name="Visel A."/>
            <person name="Grigoriev I.V."/>
        </authorList>
    </citation>
    <scope>NUCLEOTIDE SEQUENCE [LARGE SCALE GENOMIC DNA]</scope>
    <source>
        <strain evidence="2 3">CBS 115471</strain>
    </source>
</reference>
<evidence type="ECO:0000313" key="3">
    <source>
        <dbReference type="Proteomes" id="UP000193144"/>
    </source>
</evidence>
<accession>A0A1Y1Z437</accession>
<feature type="domain" description="Heterokaryon incompatibility" evidence="1">
    <location>
        <begin position="3"/>
        <end position="129"/>
    </location>
</feature>
<name>A0A1Y1Z437_9PLEO</name>
<dbReference type="Pfam" id="PF26639">
    <property type="entry name" value="Het-6_barrel"/>
    <property type="match status" value="1"/>
</dbReference>
<gene>
    <name evidence="2" type="ORF">BCR34DRAFT_54124</name>
</gene>
<dbReference type="InterPro" id="IPR010730">
    <property type="entry name" value="HET"/>
</dbReference>
<keyword evidence="3" id="KW-1185">Reference proteome</keyword>
<dbReference type="STRING" id="1231657.A0A1Y1Z437"/>
<dbReference type="EMBL" id="MCFA01000132">
    <property type="protein sequence ID" value="ORY04747.1"/>
    <property type="molecule type" value="Genomic_DNA"/>
</dbReference>
<comment type="caution">
    <text evidence="2">The sequence shown here is derived from an EMBL/GenBank/DDBJ whole genome shotgun (WGS) entry which is preliminary data.</text>
</comment>
<dbReference type="Pfam" id="PF06985">
    <property type="entry name" value="HET"/>
    <property type="match status" value="1"/>
</dbReference>
<dbReference type="PANTHER" id="PTHR24148">
    <property type="entry name" value="ANKYRIN REPEAT DOMAIN-CONTAINING PROTEIN 39 HOMOLOG-RELATED"/>
    <property type="match status" value="1"/>
</dbReference>
<evidence type="ECO:0000259" key="1">
    <source>
        <dbReference type="Pfam" id="PF06985"/>
    </source>
</evidence>
<organism evidence="2 3">
    <name type="scientific">Clohesyomyces aquaticus</name>
    <dbReference type="NCBI Taxonomy" id="1231657"/>
    <lineage>
        <taxon>Eukaryota</taxon>
        <taxon>Fungi</taxon>
        <taxon>Dikarya</taxon>
        <taxon>Ascomycota</taxon>
        <taxon>Pezizomycotina</taxon>
        <taxon>Dothideomycetes</taxon>
        <taxon>Pleosporomycetidae</taxon>
        <taxon>Pleosporales</taxon>
        <taxon>Lindgomycetaceae</taxon>
        <taxon>Clohesyomyces</taxon>
    </lineage>
</organism>
<dbReference type="InterPro" id="IPR052895">
    <property type="entry name" value="HetReg/Transcr_Mod"/>
</dbReference>
<protein>
    <submittedName>
        <fullName evidence="2">Heterokaryon incompatibility protein-domain-containing protein</fullName>
    </submittedName>
</protein>
<sequence length="540" mass="61001">MRKILLEGASFPVGVNLHGALEAIREKNVPVLIWVDAICIDQQNKDERAQQVQLMSHIYGRATSVTIWLGHEADDSQLAVKFLEDVADYADSPQRIEHLISTHVGDPSVPAVACLFERDYWRRLWVVQEVFNAKDITVYCGSSKLPWSVYKSASAVFKRHKSVINYYFPGGGTHDPRDRISQTGFTYAQSLVYQGPSSLPDVAALTRRGEEFLFDVMRVCRPKLCADARDKVFGILGIMPEEIRNEFPVDYNLSLKEVYINVVDYLISTTEYLDIICQSIHFPRHTSMANLPSWVPDWSHVPGATALGRNFEFSASGTRKADCRLLDERRKLELSAVYLDRVSERGIAVGTLTTAADYLMAFIHWRALLLGIIEPQSEDGRTTMEEAFCRTLSLDQQPPGWEDPHLWHAACYHIFSSLIHERLPHLPLDDDLARFVKARALGIRPEARSSFLQEHFGGRMIGRCFCMSKNGLMGMGSGFMTIGDVIVVPLGCSTPILIRPEGPGGEYRFVGDIYVHGYMHGRAMDEWKKGKRDMGKYLLH</sequence>
<dbReference type="Proteomes" id="UP000193144">
    <property type="component" value="Unassembled WGS sequence"/>
</dbReference>
<dbReference type="PANTHER" id="PTHR24148:SF73">
    <property type="entry name" value="HET DOMAIN PROTEIN (AFU_ORTHOLOGUE AFUA_8G01020)"/>
    <property type="match status" value="1"/>
</dbReference>
<dbReference type="AlphaFoldDB" id="A0A1Y1Z437"/>